<feature type="region of interest" description="Disordered" evidence="1">
    <location>
        <begin position="38"/>
        <end position="123"/>
    </location>
</feature>
<dbReference type="Proteomes" id="UP000283269">
    <property type="component" value="Unassembled WGS sequence"/>
</dbReference>
<feature type="non-terminal residue" evidence="3">
    <location>
        <position position="123"/>
    </location>
</feature>
<feature type="compositionally biased region" description="Basic and acidic residues" evidence="1">
    <location>
        <begin position="45"/>
        <end position="54"/>
    </location>
</feature>
<evidence type="ECO:0000256" key="2">
    <source>
        <dbReference type="SAM" id="SignalP"/>
    </source>
</evidence>
<feature type="compositionally biased region" description="Basic and acidic residues" evidence="1">
    <location>
        <begin position="62"/>
        <end position="123"/>
    </location>
</feature>
<evidence type="ECO:0000313" key="4">
    <source>
        <dbReference type="Proteomes" id="UP000283269"/>
    </source>
</evidence>
<keyword evidence="2" id="KW-0732">Signal</keyword>
<evidence type="ECO:0000313" key="3">
    <source>
        <dbReference type="EMBL" id="PPQ93499.1"/>
    </source>
</evidence>
<dbReference type="EMBL" id="NHYD01000726">
    <property type="protein sequence ID" value="PPQ93499.1"/>
    <property type="molecule type" value="Genomic_DNA"/>
</dbReference>
<dbReference type="InParanoid" id="A0A409XRQ6"/>
<feature type="signal peptide" evidence="2">
    <location>
        <begin position="1"/>
        <end position="20"/>
    </location>
</feature>
<comment type="caution">
    <text evidence="3">The sequence shown here is derived from an EMBL/GenBank/DDBJ whole genome shotgun (WGS) entry which is preliminary data.</text>
</comment>
<gene>
    <name evidence="3" type="ORF">CVT25_005239</name>
</gene>
<name>A0A409XRQ6_PSICY</name>
<proteinExistence type="predicted"/>
<dbReference type="OrthoDB" id="3065953at2759"/>
<organism evidence="3 4">
    <name type="scientific">Psilocybe cyanescens</name>
    <dbReference type="NCBI Taxonomy" id="93625"/>
    <lineage>
        <taxon>Eukaryota</taxon>
        <taxon>Fungi</taxon>
        <taxon>Dikarya</taxon>
        <taxon>Basidiomycota</taxon>
        <taxon>Agaricomycotina</taxon>
        <taxon>Agaricomycetes</taxon>
        <taxon>Agaricomycetidae</taxon>
        <taxon>Agaricales</taxon>
        <taxon>Agaricineae</taxon>
        <taxon>Strophariaceae</taxon>
        <taxon>Psilocybe</taxon>
    </lineage>
</organism>
<feature type="chain" id="PRO_5018964911" evidence="2">
    <location>
        <begin position="21"/>
        <end position="123"/>
    </location>
</feature>
<sequence>MHFNKSFIAFIFAAILSAHAIPVVPAGAELATREIVVESKPVQLDTRRHGDSRGRTPNSRGLEARRHGDSHGRRELDARRHGDSHGRRELDARRHGDSHGRRELDARRHGDSHGRRELDARRH</sequence>
<keyword evidence="4" id="KW-1185">Reference proteome</keyword>
<reference evidence="3 4" key="1">
    <citation type="journal article" date="2018" name="Evol. Lett.">
        <title>Horizontal gene cluster transfer increased hallucinogenic mushroom diversity.</title>
        <authorList>
            <person name="Reynolds H.T."/>
            <person name="Vijayakumar V."/>
            <person name="Gluck-Thaler E."/>
            <person name="Korotkin H.B."/>
            <person name="Matheny P.B."/>
            <person name="Slot J.C."/>
        </authorList>
    </citation>
    <scope>NUCLEOTIDE SEQUENCE [LARGE SCALE GENOMIC DNA]</scope>
    <source>
        <strain evidence="3 4">2631</strain>
    </source>
</reference>
<accession>A0A409XRQ6</accession>
<protein>
    <submittedName>
        <fullName evidence="3">Uncharacterized protein</fullName>
    </submittedName>
</protein>
<dbReference type="STRING" id="93625.A0A409XRQ6"/>
<dbReference type="AlphaFoldDB" id="A0A409XRQ6"/>
<evidence type="ECO:0000256" key="1">
    <source>
        <dbReference type="SAM" id="MobiDB-lite"/>
    </source>
</evidence>